<dbReference type="Ensembl" id="ENSMSIT00000002148.1">
    <property type="protein sequence ID" value="ENSMSIP00000001689.1"/>
    <property type="gene ID" value="ENSMSIG00000001637.1"/>
</dbReference>
<name>A0A8C6G8A4_MUSSI</name>
<feature type="region of interest" description="Disordered" evidence="1">
    <location>
        <begin position="1"/>
        <end position="36"/>
    </location>
</feature>
<reference evidence="2" key="1">
    <citation type="submission" date="2025-08" db="UniProtKB">
        <authorList>
            <consortium name="Ensembl"/>
        </authorList>
    </citation>
    <scope>IDENTIFICATION</scope>
</reference>
<dbReference type="GeneTree" id="ENSGT00960000190556"/>
<evidence type="ECO:0000313" key="3">
    <source>
        <dbReference type="Proteomes" id="UP000694415"/>
    </source>
</evidence>
<reference evidence="2" key="2">
    <citation type="submission" date="2025-09" db="UniProtKB">
        <authorList>
            <consortium name="Ensembl"/>
        </authorList>
    </citation>
    <scope>IDENTIFICATION</scope>
</reference>
<organism evidence="2 3">
    <name type="scientific">Mus spicilegus</name>
    <name type="common">Mound-building mouse</name>
    <dbReference type="NCBI Taxonomy" id="10103"/>
    <lineage>
        <taxon>Eukaryota</taxon>
        <taxon>Metazoa</taxon>
        <taxon>Chordata</taxon>
        <taxon>Craniata</taxon>
        <taxon>Vertebrata</taxon>
        <taxon>Euteleostomi</taxon>
        <taxon>Mammalia</taxon>
        <taxon>Eutheria</taxon>
        <taxon>Euarchontoglires</taxon>
        <taxon>Glires</taxon>
        <taxon>Rodentia</taxon>
        <taxon>Myomorpha</taxon>
        <taxon>Muroidea</taxon>
        <taxon>Muridae</taxon>
        <taxon>Murinae</taxon>
        <taxon>Mus</taxon>
        <taxon>Mus</taxon>
    </lineage>
</organism>
<sequence length="78" mass="8858">MATTSAAGRPEEPLSPKELLPKAKTQKTEGELEEDKAGEFFQGNSVDWDHFLHDPGSLCCLLRQKRCKWSNNSNSRYF</sequence>
<dbReference type="AlphaFoldDB" id="A0A8C6G8A4"/>
<feature type="compositionally biased region" description="Basic and acidic residues" evidence="1">
    <location>
        <begin position="9"/>
        <end position="36"/>
    </location>
</feature>
<evidence type="ECO:0000256" key="1">
    <source>
        <dbReference type="SAM" id="MobiDB-lite"/>
    </source>
</evidence>
<keyword evidence="3" id="KW-1185">Reference proteome</keyword>
<protein>
    <submittedName>
        <fullName evidence="2">Uncharacterized protein</fullName>
    </submittedName>
</protein>
<dbReference type="Proteomes" id="UP000694415">
    <property type="component" value="Unplaced"/>
</dbReference>
<proteinExistence type="predicted"/>
<evidence type="ECO:0000313" key="2">
    <source>
        <dbReference type="Ensembl" id="ENSMSIP00000001689.1"/>
    </source>
</evidence>
<accession>A0A8C6G8A4</accession>